<dbReference type="AlphaFoldDB" id="A0AAJ0EB96"/>
<accession>A0AAJ0EB96</accession>
<organism evidence="1 2">
    <name type="scientific">Colletotrichum phormii</name>
    <dbReference type="NCBI Taxonomy" id="359342"/>
    <lineage>
        <taxon>Eukaryota</taxon>
        <taxon>Fungi</taxon>
        <taxon>Dikarya</taxon>
        <taxon>Ascomycota</taxon>
        <taxon>Pezizomycotina</taxon>
        <taxon>Sordariomycetes</taxon>
        <taxon>Hypocreomycetidae</taxon>
        <taxon>Glomerellales</taxon>
        <taxon>Glomerellaceae</taxon>
        <taxon>Colletotrichum</taxon>
        <taxon>Colletotrichum acutatum species complex</taxon>
    </lineage>
</organism>
<reference evidence="1" key="1">
    <citation type="submission" date="2021-06" db="EMBL/GenBank/DDBJ databases">
        <title>Comparative genomics, transcriptomics and evolutionary studies reveal genomic signatures of adaptation to plant cell wall in hemibiotrophic fungi.</title>
        <authorList>
            <consortium name="DOE Joint Genome Institute"/>
            <person name="Baroncelli R."/>
            <person name="Diaz J.F."/>
            <person name="Benocci T."/>
            <person name="Peng M."/>
            <person name="Battaglia E."/>
            <person name="Haridas S."/>
            <person name="Andreopoulos W."/>
            <person name="Labutti K."/>
            <person name="Pangilinan J."/>
            <person name="Floch G.L."/>
            <person name="Makela M.R."/>
            <person name="Henrissat B."/>
            <person name="Grigoriev I.V."/>
            <person name="Crouch J.A."/>
            <person name="De Vries R.P."/>
            <person name="Sukno S.A."/>
            <person name="Thon M.R."/>
        </authorList>
    </citation>
    <scope>NUCLEOTIDE SEQUENCE</scope>
    <source>
        <strain evidence="1">CBS 102054</strain>
    </source>
</reference>
<sequence length="435" mass="48768">MASAPPYLSTLPTTTTTYDHTHWKTRDPVCSPLDKPMRAARRAGSQHAKQCPAAPCPCTAVLFAIRNYFYPPTPPLTGPTPLRPQSRDPLLLVGSSPISKTPPFCTLSHTQRRTQNDVPSMTMAITAEPPAKADMAMDTETEMETTIHACLEFAVQLIRRNNKPISHHNNRFVAVEDNNDHNQKFRLKPSAFCSLLQRLETDPRVSLEHFNVEYDPETRLARFKMTQGRLHALVTQKFGNLVSDAAKTTFPQIEQLFGWPSDFFPPPSSSNSLDGGSESPGTLLDPLSYIPRVVAEVAHSSPTTLEELEAKCARYISYTHGKVRAVVAVKIPYDRQNPRNIAGTRLDDCLVAVWVWDVKNERVKCAMSWASVTRLNANITLRPWHFSDPVSNKRQDKRRGRRGGNRAARASCIRVPFTEIREILRTSIEFASRAA</sequence>
<proteinExistence type="predicted"/>
<keyword evidence="2" id="KW-1185">Reference proteome</keyword>
<gene>
    <name evidence="1" type="ORF">BDP81DRAFT_454548</name>
</gene>
<evidence type="ECO:0000313" key="2">
    <source>
        <dbReference type="Proteomes" id="UP001243989"/>
    </source>
</evidence>
<dbReference type="GeneID" id="85477824"/>
<comment type="caution">
    <text evidence="1">The sequence shown here is derived from an EMBL/GenBank/DDBJ whole genome shotgun (WGS) entry which is preliminary data.</text>
</comment>
<dbReference type="RefSeq" id="XP_060439442.1">
    <property type="nucleotide sequence ID" value="XM_060592962.1"/>
</dbReference>
<protein>
    <submittedName>
        <fullName evidence="1">Uncharacterized protein</fullName>
    </submittedName>
</protein>
<name>A0AAJ0EB96_9PEZI</name>
<evidence type="ECO:0000313" key="1">
    <source>
        <dbReference type="EMBL" id="KAK1623447.1"/>
    </source>
</evidence>
<dbReference type="EMBL" id="JAHMHQ010000029">
    <property type="protein sequence ID" value="KAK1623447.1"/>
    <property type="molecule type" value="Genomic_DNA"/>
</dbReference>
<dbReference type="Proteomes" id="UP001243989">
    <property type="component" value="Unassembled WGS sequence"/>
</dbReference>